<dbReference type="PROSITE" id="PS51257">
    <property type="entry name" value="PROKAR_LIPOPROTEIN"/>
    <property type="match status" value="1"/>
</dbReference>
<dbReference type="RefSeq" id="WP_073176076.1">
    <property type="nucleotide sequence ID" value="NZ_FQWL01000001.1"/>
</dbReference>
<dbReference type="OrthoDB" id="282859at2"/>
<dbReference type="STRING" id="570519.SAMN04488116_0223"/>
<reference evidence="2" key="1">
    <citation type="submission" date="2016-11" db="EMBL/GenBank/DDBJ databases">
        <authorList>
            <person name="Varghese N."/>
            <person name="Submissions S."/>
        </authorList>
    </citation>
    <scope>NUCLEOTIDE SEQUENCE [LARGE SCALE GENOMIC DNA]</scope>
    <source>
        <strain evidence="2">DSM 22638</strain>
    </source>
</reference>
<gene>
    <name evidence="1" type="ORF">SAMN04488116_0223</name>
</gene>
<dbReference type="AlphaFoldDB" id="A0A1M5HVD5"/>
<name>A0A1M5HVD5_9FLAO</name>
<organism evidence="1 2">
    <name type="scientific">Flagellimonas flava</name>
    <dbReference type="NCBI Taxonomy" id="570519"/>
    <lineage>
        <taxon>Bacteria</taxon>
        <taxon>Pseudomonadati</taxon>
        <taxon>Bacteroidota</taxon>
        <taxon>Flavobacteriia</taxon>
        <taxon>Flavobacteriales</taxon>
        <taxon>Flavobacteriaceae</taxon>
        <taxon>Flagellimonas</taxon>
    </lineage>
</organism>
<evidence type="ECO:0000313" key="2">
    <source>
        <dbReference type="Proteomes" id="UP000184532"/>
    </source>
</evidence>
<accession>A0A1M5HVD5</accession>
<proteinExistence type="predicted"/>
<evidence type="ECO:0000313" key="1">
    <source>
        <dbReference type="EMBL" id="SHG19843.1"/>
    </source>
</evidence>
<dbReference type="EMBL" id="FQWL01000001">
    <property type="protein sequence ID" value="SHG19843.1"/>
    <property type="molecule type" value="Genomic_DNA"/>
</dbReference>
<dbReference type="Proteomes" id="UP000184532">
    <property type="component" value="Unassembled WGS sequence"/>
</dbReference>
<protein>
    <recommendedName>
        <fullName evidence="3">Threonine synthase</fullName>
    </recommendedName>
</protein>
<evidence type="ECO:0008006" key="3">
    <source>
        <dbReference type="Google" id="ProtNLM"/>
    </source>
</evidence>
<keyword evidence="2" id="KW-1185">Reference proteome</keyword>
<sequence>MKKALIVSMIMVIAACKTSTKKEESQVEIPVEPEVVSANYPELLEGVFEAHGGLETWKVKRTLVYDLPKKDITETHTIDLWSRKDKVETDSFSMGTDGSDVWLLDAEGNYQGDPVFYHNLMFYFYAMPFVLADDGIVYSAAEDLEYEGESYPGIRIAYETGVGTSPKDEYFIHVDSETGQMAWLGYTVTYRTGEISDIVKWIRYDDWQTVDGLTLPKSITWYNYDGPKILDARSKVSFENVGLSTVSKPDAFYDKPEGAIVAESKMPGSDSK</sequence>